<keyword evidence="2" id="KW-0378">Hydrolase</keyword>
<proteinExistence type="inferred from homology"/>
<dbReference type="SUPFAM" id="SSF53474">
    <property type="entry name" value="alpha/beta-Hydrolases"/>
    <property type="match status" value="1"/>
</dbReference>
<sequence length="189" mass="20587">HGNHEMLRNSGTVAVAKDMEQIMRTLGEDKLNHLGYSYGTILGATFAAIRPDLVKRMVLDGVSDSESYFNDILQFGRDGMQDTHKVISGFITTCVEAGPLRSVLADLERGDGSLLHAALFAGVYYQSTPKPYDQERYTGSWKVKKGLKKTGFPILFVSLDADPVTPLPSAVKMSKGFGNESASLLVQQG</sequence>
<dbReference type="Proteomes" id="UP000663850">
    <property type="component" value="Unassembled WGS sequence"/>
</dbReference>
<reference evidence="4" key="1">
    <citation type="submission" date="2021-01" db="EMBL/GenBank/DDBJ databases">
        <authorList>
            <person name="Kaushik A."/>
        </authorList>
    </citation>
    <scope>NUCLEOTIDE SEQUENCE</scope>
    <source>
        <strain evidence="4">Type strain: AG8-Rh-89/</strain>
    </source>
</reference>
<evidence type="ECO:0000256" key="2">
    <source>
        <dbReference type="ARBA" id="ARBA00022801"/>
    </source>
</evidence>
<protein>
    <recommendedName>
        <fullName evidence="3">AB hydrolase-1 domain-containing protein</fullName>
    </recommendedName>
</protein>
<feature type="non-terminal residue" evidence="4">
    <location>
        <position position="1"/>
    </location>
</feature>
<organism evidence="4 5">
    <name type="scientific">Rhizoctonia solani</name>
    <dbReference type="NCBI Taxonomy" id="456999"/>
    <lineage>
        <taxon>Eukaryota</taxon>
        <taxon>Fungi</taxon>
        <taxon>Dikarya</taxon>
        <taxon>Basidiomycota</taxon>
        <taxon>Agaricomycotina</taxon>
        <taxon>Agaricomycetes</taxon>
        <taxon>Cantharellales</taxon>
        <taxon>Ceratobasidiaceae</taxon>
        <taxon>Rhizoctonia</taxon>
    </lineage>
</organism>
<dbReference type="EMBL" id="CAJMWZ010006794">
    <property type="protein sequence ID" value="CAE6527688.1"/>
    <property type="molecule type" value="Genomic_DNA"/>
</dbReference>
<comment type="caution">
    <text evidence="4">The sequence shown here is derived from an EMBL/GenBank/DDBJ whole genome shotgun (WGS) entry which is preliminary data.</text>
</comment>
<name>A0A8H3DKJ0_9AGAM</name>
<feature type="domain" description="AB hydrolase-1" evidence="3">
    <location>
        <begin position="12"/>
        <end position="179"/>
    </location>
</feature>
<evidence type="ECO:0000313" key="5">
    <source>
        <dbReference type="Proteomes" id="UP000663850"/>
    </source>
</evidence>
<dbReference type="PANTHER" id="PTHR43248">
    <property type="entry name" value="2-SUCCINYL-6-HYDROXY-2,4-CYCLOHEXADIENE-1-CARBOXYLATE SYNTHASE"/>
    <property type="match status" value="1"/>
</dbReference>
<dbReference type="PANTHER" id="PTHR43248:SF25">
    <property type="entry name" value="AB HYDROLASE-1 DOMAIN-CONTAINING PROTEIN-RELATED"/>
    <property type="match status" value="1"/>
</dbReference>
<dbReference type="InterPro" id="IPR051601">
    <property type="entry name" value="Serine_prot/Carboxylest_S33"/>
</dbReference>
<dbReference type="AlphaFoldDB" id="A0A8H3DKJ0"/>
<evidence type="ECO:0000259" key="3">
    <source>
        <dbReference type="Pfam" id="PF00561"/>
    </source>
</evidence>
<evidence type="ECO:0000256" key="1">
    <source>
        <dbReference type="ARBA" id="ARBA00010088"/>
    </source>
</evidence>
<dbReference type="Pfam" id="PF00561">
    <property type="entry name" value="Abhydrolase_1"/>
    <property type="match status" value="1"/>
</dbReference>
<gene>
    <name evidence="4" type="ORF">RDB_LOCUS126094</name>
</gene>
<evidence type="ECO:0000313" key="4">
    <source>
        <dbReference type="EMBL" id="CAE6527688.1"/>
    </source>
</evidence>
<dbReference type="InterPro" id="IPR000073">
    <property type="entry name" value="AB_hydrolase_1"/>
</dbReference>
<comment type="similarity">
    <text evidence="1">Belongs to the peptidase S33 family.</text>
</comment>
<dbReference type="InterPro" id="IPR029058">
    <property type="entry name" value="AB_hydrolase_fold"/>
</dbReference>
<accession>A0A8H3DKJ0</accession>
<dbReference type="GO" id="GO:0016787">
    <property type="term" value="F:hydrolase activity"/>
    <property type="evidence" value="ECO:0007669"/>
    <property type="project" value="UniProtKB-KW"/>
</dbReference>
<dbReference type="Gene3D" id="3.40.50.1820">
    <property type="entry name" value="alpha/beta hydrolase"/>
    <property type="match status" value="1"/>
</dbReference>